<feature type="transmembrane region" description="Helical" evidence="18">
    <location>
        <begin position="341"/>
        <end position="362"/>
    </location>
</feature>
<keyword evidence="12 18" id="KW-1133">Transmembrane helix</keyword>
<protein>
    <recommendedName>
        <fullName evidence="19">Sodium/calcium exchanger membrane region domain-containing protein</fullName>
    </recommendedName>
</protein>
<evidence type="ECO:0000256" key="11">
    <source>
        <dbReference type="ARBA" id="ARBA00022958"/>
    </source>
</evidence>
<evidence type="ECO:0000256" key="5">
    <source>
        <dbReference type="ARBA" id="ARBA00022538"/>
    </source>
</evidence>
<evidence type="ECO:0000256" key="10">
    <source>
        <dbReference type="ARBA" id="ARBA00022847"/>
    </source>
</evidence>
<dbReference type="Pfam" id="PF01699">
    <property type="entry name" value="Na_Ca_ex"/>
    <property type="match status" value="2"/>
</dbReference>
<feature type="transmembrane region" description="Helical" evidence="18">
    <location>
        <begin position="50"/>
        <end position="70"/>
    </location>
</feature>
<dbReference type="GO" id="GO:0015293">
    <property type="term" value="F:symporter activity"/>
    <property type="evidence" value="ECO:0007669"/>
    <property type="project" value="UniProtKB-KW"/>
</dbReference>
<dbReference type="NCBIfam" id="TIGR00367">
    <property type="entry name" value="calcium/sodium antiporter"/>
    <property type="match status" value="1"/>
</dbReference>
<evidence type="ECO:0000256" key="2">
    <source>
        <dbReference type="ARBA" id="ARBA00005364"/>
    </source>
</evidence>
<comment type="similarity">
    <text evidence="2">Belongs to the Ca(2+):cation antiporter (CaCA) (TC 2.A.19) family. SLC24A subfamily.</text>
</comment>
<evidence type="ECO:0000256" key="3">
    <source>
        <dbReference type="ARBA" id="ARBA00022448"/>
    </source>
</evidence>
<keyword evidence="4" id="KW-0050">Antiport</keyword>
<feature type="transmembrane region" description="Helical" evidence="18">
    <location>
        <begin position="181"/>
        <end position="200"/>
    </location>
</feature>
<evidence type="ECO:0000256" key="16">
    <source>
        <dbReference type="ARBA" id="ARBA00023201"/>
    </source>
</evidence>
<keyword evidence="14" id="KW-0406">Ion transport</keyword>
<dbReference type="InterPro" id="IPR004481">
    <property type="entry name" value="K/Na/Ca-exchanger"/>
</dbReference>
<dbReference type="AlphaFoldDB" id="A0A7S0CXR9"/>
<evidence type="ECO:0000256" key="6">
    <source>
        <dbReference type="ARBA" id="ARBA00022568"/>
    </source>
</evidence>
<keyword evidence="13" id="KW-0915">Sodium</keyword>
<keyword evidence="15 18" id="KW-0472">Membrane</keyword>
<sequence length="472" mass="52188">MVIACLASLGLRQDLTIPEGGGGNERRLLKNWIVNDECETEFELLGNGSLAAIIFIFTLAYVFLALAIVVDEYFVISIEVILEKLKVSEDVAGAIFMAGGTSAAELFSNLIDTFVYRSNIGFGVIYGTVVFNIFVGVGYSCFVCPSDVKTCDWKVMSRDTVWYMFSIVMVVAFIWDKKVEWYESFILVILYAGYAMNVIFQARVEDWICGGSTLKPTELKEEEDGGVMELEEVEDPDLKDMKIDKAPVVKMGPRNDSANGSAEQSKNTSSPDHTHAAMPVSASGKCFWYLVWPIRSLFYYTIPQSGTVEHPTEKYMFSFAVACTYIAFLSWLMVKFATSIGCIIGVGPILLGTTFLAIGTSIPDSMSTIISAKKGQGPIAVSNTLGSNIFDMQIAIGLPWFLFSVCLGQPYIINHGNMAGPILFLLLSALVLHFGLSFFGWKLRKRLGFGLMTLYGLFLIYVFCDEFVISRS</sequence>
<dbReference type="GO" id="GO:0005262">
    <property type="term" value="F:calcium channel activity"/>
    <property type="evidence" value="ECO:0007669"/>
    <property type="project" value="TreeGrafter"/>
</dbReference>
<feature type="transmembrane region" description="Helical" evidence="18">
    <location>
        <begin position="123"/>
        <end position="144"/>
    </location>
</feature>
<organism evidence="20">
    <name type="scientific">Amorphochlora amoebiformis</name>
    <dbReference type="NCBI Taxonomy" id="1561963"/>
    <lineage>
        <taxon>Eukaryota</taxon>
        <taxon>Sar</taxon>
        <taxon>Rhizaria</taxon>
        <taxon>Cercozoa</taxon>
        <taxon>Chlorarachniophyceae</taxon>
        <taxon>Amorphochlora</taxon>
    </lineage>
</organism>
<proteinExistence type="inferred from homology"/>
<dbReference type="PANTHER" id="PTHR10846">
    <property type="entry name" value="SODIUM/POTASSIUM/CALCIUM EXCHANGER"/>
    <property type="match status" value="1"/>
</dbReference>
<dbReference type="GO" id="GO:0005886">
    <property type="term" value="C:plasma membrane"/>
    <property type="evidence" value="ECO:0007669"/>
    <property type="project" value="TreeGrafter"/>
</dbReference>
<evidence type="ECO:0000256" key="12">
    <source>
        <dbReference type="ARBA" id="ARBA00022989"/>
    </source>
</evidence>
<evidence type="ECO:0000256" key="14">
    <source>
        <dbReference type="ARBA" id="ARBA00023065"/>
    </source>
</evidence>
<keyword evidence="3" id="KW-0813">Transport</keyword>
<keyword evidence="16" id="KW-0739">Sodium transport</keyword>
<name>A0A7S0CXR9_9EUKA</name>
<feature type="domain" description="Sodium/calcium exchanger membrane region" evidence="19">
    <location>
        <begin position="58"/>
        <end position="199"/>
    </location>
</feature>
<gene>
    <name evidence="20" type="ORF">LAMO00422_LOCUS3445</name>
</gene>
<reference evidence="20" key="1">
    <citation type="submission" date="2021-01" db="EMBL/GenBank/DDBJ databases">
        <authorList>
            <person name="Corre E."/>
            <person name="Pelletier E."/>
            <person name="Niang G."/>
            <person name="Scheremetjew M."/>
            <person name="Finn R."/>
            <person name="Kale V."/>
            <person name="Holt S."/>
            <person name="Cochrane G."/>
            <person name="Meng A."/>
            <person name="Brown T."/>
            <person name="Cohen L."/>
        </authorList>
    </citation>
    <scope>NUCLEOTIDE SEQUENCE</scope>
    <source>
        <strain evidence="20">CCMP2058</strain>
    </source>
</reference>
<dbReference type="InterPro" id="IPR004837">
    <property type="entry name" value="NaCa_Exmemb"/>
</dbReference>
<keyword evidence="5" id="KW-0633">Potassium transport</keyword>
<evidence type="ECO:0000256" key="4">
    <source>
        <dbReference type="ARBA" id="ARBA00022449"/>
    </source>
</evidence>
<evidence type="ECO:0000256" key="18">
    <source>
        <dbReference type="SAM" id="Phobius"/>
    </source>
</evidence>
<comment type="subcellular location">
    <subcellularLocation>
        <location evidence="1">Membrane</location>
        <topology evidence="1">Multi-pass membrane protein</topology>
    </subcellularLocation>
</comment>
<keyword evidence="8" id="KW-0732">Signal</keyword>
<evidence type="ECO:0000259" key="19">
    <source>
        <dbReference type="Pfam" id="PF01699"/>
    </source>
</evidence>
<evidence type="ECO:0000256" key="15">
    <source>
        <dbReference type="ARBA" id="ARBA00023136"/>
    </source>
</evidence>
<accession>A0A7S0CXR9</accession>
<evidence type="ECO:0000256" key="7">
    <source>
        <dbReference type="ARBA" id="ARBA00022692"/>
    </source>
</evidence>
<keyword evidence="11" id="KW-0630">Potassium</keyword>
<dbReference type="EMBL" id="HBEM01004908">
    <property type="protein sequence ID" value="CAD8435220.1"/>
    <property type="molecule type" value="Transcribed_RNA"/>
</dbReference>
<feature type="transmembrane region" description="Helical" evidence="18">
    <location>
        <begin position="315"/>
        <end position="334"/>
    </location>
</feature>
<evidence type="ECO:0000256" key="1">
    <source>
        <dbReference type="ARBA" id="ARBA00004141"/>
    </source>
</evidence>
<evidence type="ECO:0000256" key="17">
    <source>
        <dbReference type="SAM" id="MobiDB-lite"/>
    </source>
</evidence>
<feature type="transmembrane region" description="Helical" evidence="18">
    <location>
        <begin position="91"/>
        <end position="111"/>
    </location>
</feature>
<evidence type="ECO:0000256" key="9">
    <source>
        <dbReference type="ARBA" id="ARBA00022837"/>
    </source>
</evidence>
<dbReference type="GO" id="GO:0006874">
    <property type="term" value="P:intracellular calcium ion homeostasis"/>
    <property type="evidence" value="ECO:0007669"/>
    <property type="project" value="TreeGrafter"/>
</dbReference>
<dbReference type="GO" id="GO:0008273">
    <property type="term" value="F:calcium, potassium:sodium antiporter activity"/>
    <property type="evidence" value="ECO:0007669"/>
    <property type="project" value="TreeGrafter"/>
</dbReference>
<dbReference type="Gene3D" id="1.20.1420.30">
    <property type="entry name" value="NCX, central ion-binding region"/>
    <property type="match status" value="2"/>
</dbReference>
<dbReference type="InterPro" id="IPR044880">
    <property type="entry name" value="NCX_ion-bd_dom_sf"/>
</dbReference>
<keyword evidence="7 18" id="KW-0812">Transmembrane</keyword>
<feature type="transmembrane region" description="Helical" evidence="18">
    <location>
        <begin position="422"/>
        <end position="441"/>
    </location>
</feature>
<feature type="compositionally biased region" description="Polar residues" evidence="17">
    <location>
        <begin position="256"/>
        <end position="271"/>
    </location>
</feature>
<feature type="region of interest" description="Disordered" evidence="17">
    <location>
        <begin position="249"/>
        <end position="276"/>
    </location>
</feature>
<keyword evidence="6" id="KW-0109">Calcium transport</keyword>
<feature type="transmembrane region" description="Helical" evidence="18">
    <location>
        <begin position="156"/>
        <end position="175"/>
    </location>
</feature>
<feature type="transmembrane region" description="Helical" evidence="18">
    <location>
        <begin position="447"/>
        <end position="464"/>
    </location>
</feature>
<keyword evidence="9" id="KW-0106">Calcium</keyword>
<evidence type="ECO:0000256" key="8">
    <source>
        <dbReference type="ARBA" id="ARBA00022729"/>
    </source>
</evidence>
<evidence type="ECO:0000256" key="13">
    <source>
        <dbReference type="ARBA" id="ARBA00023053"/>
    </source>
</evidence>
<keyword evidence="10" id="KW-0769">Symport</keyword>
<feature type="transmembrane region" description="Helical" evidence="18">
    <location>
        <begin position="392"/>
        <end position="413"/>
    </location>
</feature>
<evidence type="ECO:0000313" key="20">
    <source>
        <dbReference type="EMBL" id="CAD8435220.1"/>
    </source>
</evidence>
<dbReference type="FunFam" id="1.20.1420.30:FF:000009">
    <property type="entry name" value="sodium/potassium/calcium exchanger 5 isoform X2"/>
    <property type="match status" value="1"/>
</dbReference>
<feature type="domain" description="Sodium/calcium exchanger membrane region" evidence="19">
    <location>
        <begin position="316"/>
        <end position="463"/>
    </location>
</feature>
<dbReference type="PANTHER" id="PTHR10846:SF8">
    <property type="entry name" value="INNER MEMBRANE PROTEIN YRBG"/>
    <property type="match status" value="1"/>
</dbReference>